<keyword evidence="12 18" id="KW-0411">Iron-sulfur</keyword>
<evidence type="ECO:0000256" key="13">
    <source>
        <dbReference type="ARBA" id="ARBA00023136"/>
    </source>
</evidence>
<dbReference type="InterPro" id="IPR017896">
    <property type="entry name" value="4Fe4S_Fe-S-bd"/>
</dbReference>
<evidence type="ECO:0000313" key="21">
    <source>
        <dbReference type="EMBL" id="BBO77603.1"/>
    </source>
</evidence>
<dbReference type="Gene3D" id="3.50.50.60">
    <property type="entry name" value="FAD/NAD(P)-binding domain"/>
    <property type="match status" value="1"/>
</dbReference>
<name>A0A5K7ZD06_9BACT</name>
<feature type="binding site" evidence="18">
    <location>
        <position position="171"/>
    </location>
    <ligand>
        <name>[4Fe-4S] cluster</name>
        <dbReference type="ChEBI" id="CHEBI:49883"/>
        <label>3</label>
    </ligand>
</feature>
<feature type="binding site" evidence="18">
    <location>
        <position position="49"/>
    </location>
    <ligand>
        <name>[4Fe-4S] cluster</name>
        <dbReference type="ChEBI" id="CHEBI:49883"/>
        <label>1</label>
    </ligand>
</feature>
<dbReference type="GO" id="GO:0051539">
    <property type="term" value="F:4 iron, 4 sulfur cluster binding"/>
    <property type="evidence" value="ECO:0007669"/>
    <property type="project" value="UniProtKB-UniRule"/>
</dbReference>
<dbReference type="RefSeq" id="WP_155306330.1">
    <property type="nucleotide sequence ID" value="NZ_AP021875.1"/>
</dbReference>
<dbReference type="Gene3D" id="1.10.15.40">
    <property type="entry name" value="Electron transport complex subunit B, putative Fe-S cluster"/>
    <property type="match status" value="1"/>
</dbReference>
<dbReference type="Proteomes" id="UP000427769">
    <property type="component" value="Chromosome"/>
</dbReference>
<dbReference type="InterPro" id="IPR010207">
    <property type="entry name" value="Elect_transpt_cplx_RnfB/RsxB"/>
</dbReference>
<evidence type="ECO:0000256" key="9">
    <source>
        <dbReference type="ARBA" id="ARBA00022982"/>
    </source>
</evidence>
<dbReference type="InterPro" id="IPR028261">
    <property type="entry name" value="DPD_II"/>
</dbReference>
<dbReference type="PANTHER" id="PTHR43073">
    <property type="entry name" value="DIHYDROPYRIMIDINE DEHYDROGENASE [NADP(+)]"/>
    <property type="match status" value="1"/>
</dbReference>
<evidence type="ECO:0000256" key="14">
    <source>
        <dbReference type="ARBA" id="ARBA00047685"/>
    </source>
</evidence>
<evidence type="ECO:0000256" key="11">
    <source>
        <dbReference type="ARBA" id="ARBA00023004"/>
    </source>
</evidence>
<dbReference type="Pfam" id="PF14691">
    <property type="entry name" value="Fer4_20"/>
    <property type="match status" value="1"/>
</dbReference>
<comment type="function">
    <text evidence="18">Part of a membrane-bound complex that couples electron transfer with translocation of ions across the membrane.</text>
</comment>
<feature type="binding site" evidence="18">
    <location>
        <position position="178"/>
    </location>
    <ligand>
        <name>[4Fe-4S] cluster</name>
        <dbReference type="ChEBI" id="CHEBI:49883"/>
        <label>2</label>
    </ligand>
</feature>
<keyword evidence="22" id="KW-1185">Reference proteome</keyword>
<keyword evidence="10" id="KW-0560">Oxidoreductase</keyword>
<comment type="subunit">
    <text evidence="17">Heterotetramer of 2 PreA and 2 PreT subunits.</text>
</comment>
<feature type="binding site" evidence="18">
    <location>
        <position position="144"/>
    </location>
    <ligand>
        <name>[4Fe-4S] cluster</name>
        <dbReference type="ChEBI" id="CHEBI:49883"/>
        <label>2</label>
    </ligand>
</feature>
<comment type="similarity">
    <text evidence="18">Belongs to the 4Fe4S bacterial-type ferredoxin family. RnfB subfamily.</text>
</comment>
<evidence type="ECO:0000256" key="4">
    <source>
        <dbReference type="ARBA" id="ARBA00022630"/>
    </source>
</evidence>
<dbReference type="InterPro" id="IPR007202">
    <property type="entry name" value="4Fe-4S_dom"/>
</dbReference>
<proteinExistence type="inferred from homology"/>
<organism evidence="21 22">
    <name type="scientific">Desulfosarcina widdelii</name>
    <dbReference type="NCBI Taxonomy" id="947919"/>
    <lineage>
        <taxon>Bacteria</taxon>
        <taxon>Pseudomonadati</taxon>
        <taxon>Thermodesulfobacteriota</taxon>
        <taxon>Desulfobacteria</taxon>
        <taxon>Desulfobacterales</taxon>
        <taxon>Desulfosarcinaceae</taxon>
        <taxon>Desulfosarcina</taxon>
    </lineage>
</organism>
<evidence type="ECO:0000256" key="16">
    <source>
        <dbReference type="ARBA" id="ARBA00049578"/>
    </source>
</evidence>
<evidence type="ECO:0000256" key="18">
    <source>
        <dbReference type="HAMAP-Rule" id="MF_00463"/>
    </source>
</evidence>
<dbReference type="SUPFAM" id="SSF54862">
    <property type="entry name" value="4Fe-4S ferredoxins"/>
    <property type="match status" value="1"/>
</dbReference>
<dbReference type="OrthoDB" id="9803192at2"/>
<keyword evidence="18" id="KW-1003">Cell membrane</keyword>
<evidence type="ECO:0000256" key="17">
    <source>
        <dbReference type="ARBA" id="ARBA00049714"/>
    </source>
</evidence>
<keyword evidence="6 18" id="KW-0479">Metal-binding</keyword>
<feature type="domain" description="4Fe-4S ferredoxin-type" evidence="19">
    <location>
        <begin position="159"/>
        <end position="188"/>
    </location>
</feature>
<protein>
    <recommendedName>
        <fullName evidence="18">Ion-translocating oxidoreductase complex subunit B</fullName>
        <ecNumber evidence="18">7.-.-.-</ecNumber>
    </recommendedName>
    <alternativeName>
        <fullName evidence="18">Rnf electron transport complex subunit B</fullName>
    </alternativeName>
</protein>
<evidence type="ECO:0000256" key="8">
    <source>
        <dbReference type="ARBA" id="ARBA00022967"/>
    </source>
</evidence>
<evidence type="ECO:0000256" key="12">
    <source>
        <dbReference type="ARBA" id="ARBA00023014"/>
    </source>
</evidence>
<evidence type="ECO:0000259" key="19">
    <source>
        <dbReference type="PROSITE" id="PS51379"/>
    </source>
</evidence>
<dbReference type="EMBL" id="AP021875">
    <property type="protein sequence ID" value="BBO77603.1"/>
    <property type="molecule type" value="Genomic_DNA"/>
</dbReference>
<dbReference type="SUPFAM" id="SSF46548">
    <property type="entry name" value="alpha-helical ferredoxin"/>
    <property type="match status" value="1"/>
</dbReference>
<feature type="binding site" evidence="18">
    <location>
        <position position="148"/>
    </location>
    <ligand>
        <name>[4Fe-4S] cluster</name>
        <dbReference type="ChEBI" id="CHEBI:49883"/>
        <label>3</label>
    </ligand>
</feature>
<dbReference type="AlphaFoldDB" id="A0A5K7ZD06"/>
<evidence type="ECO:0000256" key="15">
    <source>
        <dbReference type="ARBA" id="ARBA00048792"/>
    </source>
</evidence>
<evidence type="ECO:0000256" key="7">
    <source>
        <dbReference type="ARBA" id="ARBA00022737"/>
    </source>
</evidence>
<dbReference type="Gene3D" id="1.10.1060.10">
    <property type="entry name" value="Alpha-helical ferredoxin"/>
    <property type="match status" value="1"/>
</dbReference>
<keyword evidence="13 18" id="KW-0472">Membrane</keyword>
<dbReference type="PROSITE" id="PS51656">
    <property type="entry name" value="4FE4S"/>
    <property type="match status" value="1"/>
</dbReference>
<keyword evidence="8 18" id="KW-1278">Translocase</keyword>
<evidence type="ECO:0000256" key="6">
    <source>
        <dbReference type="ARBA" id="ARBA00022723"/>
    </source>
</evidence>
<feature type="region of interest" description="Hydrophobic" evidence="18">
    <location>
        <begin position="1"/>
        <end position="23"/>
    </location>
</feature>
<gene>
    <name evidence="18" type="primary">rnfB</name>
    <name evidence="21" type="ORF">DSCW_50200</name>
</gene>
<dbReference type="PROSITE" id="PS00198">
    <property type="entry name" value="4FE4S_FER_1"/>
    <property type="match status" value="1"/>
</dbReference>
<dbReference type="Gene3D" id="3.30.70.20">
    <property type="match status" value="1"/>
</dbReference>
<feature type="binding site" evidence="18">
    <location>
        <position position="71"/>
    </location>
    <ligand>
        <name>[4Fe-4S] cluster</name>
        <dbReference type="ChEBI" id="CHEBI:49883"/>
        <label>1</label>
    </ligand>
</feature>
<comment type="caution">
    <text evidence="18">Lacks conserved residue(s) required for the propagation of feature annotation.</text>
</comment>
<keyword evidence="7 18" id="KW-0677">Repeat</keyword>
<evidence type="ECO:0000256" key="10">
    <source>
        <dbReference type="ARBA" id="ARBA00023002"/>
    </source>
</evidence>
<dbReference type="PRINTS" id="PR00419">
    <property type="entry name" value="ADXRDTASE"/>
</dbReference>
<evidence type="ECO:0000313" key="22">
    <source>
        <dbReference type="Proteomes" id="UP000427769"/>
    </source>
</evidence>
<keyword evidence="4" id="KW-0285">Flavoprotein</keyword>
<dbReference type="GO" id="GO:0004159">
    <property type="term" value="F:dihydropyrimidine dehydrogenase (NAD+) activity"/>
    <property type="evidence" value="ECO:0007669"/>
    <property type="project" value="UniProtKB-EC"/>
</dbReference>
<feature type="binding site" evidence="18">
    <location>
        <position position="168"/>
    </location>
    <ligand>
        <name>[4Fe-4S] cluster</name>
        <dbReference type="ChEBI" id="CHEBI:49883"/>
        <label>3</label>
    </ligand>
</feature>
<accession>A0A5K7ZD06</accession>
<comment type="catalytic activity">
    <reaction evidence="14">
        <text>5,6-dihydrothymine + NAD(+) = thymine + NADH + H(+)</text>
        <dbReference type="Rhea" id="RHEA:28791"/>
        <dbReference type="ChEBI" id="CHEBI:15378"/>
        <dbReference type="ChEBI" id="CHEBI:17821"/>
        <dbReference type="ChEBI" id="CHEBI:27468"/>
        <dbReference type="ChEBI" id="CHEBI:57540"/>
        <dbReference type="ChEBI" id="CHEBI:57945"/>
        <dbReference type="EC" id="1.3.1.1"/>
    </reaction>
</comment>
<comment type="cofactor">
    <cofactor evidence="1">
        <name>FMN</name>
        <dbReference type="ChEBI" id="CHEBI:58210"/>
    </cofactor>
</comment>
<dbReference type="SUPFAM" id="SSF51905">
    <property type="entry name" value="FAD/NAD(P)-binding domain"/>
    <property type="match status" value="1"/>
</dbReference>
<comment type="subcellular location">
    <subcellularLocation>
        <location evidence="18">Cell membrane</location>
    </subcellularLocation>
</comment>
<dbReference type="GO" id="GO:0046872">
    <property type="term" value="F:metal ion binding"/>
    <property type="evidence" value="ECO:0007669"/>
    <property type="project" value="UniProtKB-KW"/>
</dbReference>
<dbReference type="Pfam" id="PF13187">
    <property type="entry name" value="Fer4_9"/>
    <property type="match status" value="1"/>
</dbReference>
<comment type="cofactor">
    <cofactor evidence="18">
        <name>[4Fe-4S] cluster</name>
        <dbReference type="ChEBI" id="CHEBI:49883"/>
    </cofactor>
    <text evidence="18">Binds 3 [4Fe-4S] clusters.</text>
</comment>
<comment type="function">
    <text evidence="16">Involved in pyrimidine base degradation. Catalyzes physiologically the reduction of uracil to 5,6-dihydrouracil (DHU) by using NADH as a specific cosubstrate. It also catalyzes the reverse reaction and the reduction of thymine to 5,6-dihydrothymine (DHT).</text>
</comment>
<evidence type="ECO:0000256" key="2">
    <source>
        <dbReference type="ARBA" id="ARBA00022448"/>
    </source>
</evidence>
<dbReference type="HAMAP" id="MF_00463">
    <property type="entry name" value="RsxB_RnfB"/>
    <property type="match status" value="1"/>
</dbReference>
<keyword evidence="9 18" id="KW-0249">Electron transport</keyword>
<feature type="domain" description="4Fe-4S" evidence="20">
    <location>
        <begin position="29"/>
        <end position="88"/>
    </location>
</feature>
<keyword evidence="2 18" id="KW-0813">Transport</keyword>
<sequence>MTIAILLMGGLGLVVGVGLAIASKVFYVYVDPKIVAIDDVLPGANCGGCGFPGCSANAEAIVAGKSSPSSCVAAGDETALAIAAILGVSVEAKEPDIALPGCTYGVADAQTKYSYDGLNDCRAAALLSGGMKVCNIGCLGLGTCAAACPFGAIVMGPEGLPVVDEVKCTGCGTCERVCPKHIITLSSVTRRILKEYTTEDCTTPCQRACPAGINISRYIEQIVDGDYQGSVQTIKERNPFPTVIGRICPRPCENDCRRQYVDEPVAINFLKRFVADYERTQNERVQPFKAPDTGRRIAVVGGGVEGLSAAFFAARLGHAAVVYEATDRLGGLLNSAIAKYRLPEEILKWDIDGILEMGVEAKTGQMLGRDASVSGLLDEGYEAVFLASGGWDSRLSRGAEKEVEMPIPGCFLLLDLLRSGRDGHSTVTCEGETVILGGETLAAQVLEKAREAGAERLTFIFRKAPDAATAAALSEAGARVLTGVGVTRLFGQGEALTGIEIRDEADEQIQMLNARTLVLSAGRFPELVFARPAGEEETDTPSGAWVATPPYKQPANAEEFGLFAKGDILTDFSGAIKAIAAGRRAAATIHMLIYDISLDLPENVIQADTAIQNVDHVEEVAASPRQIMPLADSRELTRKMELEKGFDTAAAKAEAARCLRCGLICYQNAEKLQPLEQIRDAVNA</sequence>
<evidence type="ECO:0000256" key="3">
    <source>
        <dbReference type="ARBA" id="ARBA00022485"/>
    </source>
</evidence>
<dbReference type="Pfam" id="PF04060">
    <property type="entry name" value="FeS"/>
    <property type="match status" value="1"/>
</dbReference>
<comment type="subunit">
    <text evidence="18">The complex is composed of six subunits: RnfA, RnfB, RnfC, RnfD, RnfE and RnfG.</text>
</comment>
<keyword evidence="11 18" id="KW-0408">Iron</keyword>
<feature type="binding site" evidence="18">
    <location>
        <position position="46"/>
    </location>
    <ligand>
        <name>[4Fe-4S] cluster</name>
        <dbReference type="ChEBI" id="CHEBI:49883"/>
        <label>1</label>
    </ligand>
</feature>
<evidence type="ECO:0000256" key="1">
    <source>
        <dbReference type="ARBA" id="ARBA00001917"/>
    </source>
</evidence>
<feature type="binding site" evidence="18">
    <location>
        <position position="138"/>
    </location>
    <ligand>
        <name>[4Fe-4S] cluster</name>
        <dbReference type="ChEBI" id="CHEBI:49883"/>
        <label>2</label>
    </ligand>
</feature>
<evidence type="ECO:0000259" key="20">
    <source>
        <dbReference type="PROSITE" id="PS51656"/>
    </source>
</evidence>
<dbReference type="Pfam" id="PF13450">
    <property type="entry name" value="NAD_binding_8"/>
    <property type="match status" value="1"/>
</dbReference>
<feature type="domain" description="4Fe-4S ferredoxin-type" evidence="19">
    <location>
        <begin position="129"/>
        <end position="158"/>
    </location>
</feature>
<evidence type="ECO:0000256" key="5">
    <source>
        <dbReference type="ARBA" id="ARBA00022643"/>
    </source>
</evidence>
<feature type="binding site" evidence="18">
    <location>
        <position position="174"/>
    </location>
    <ligand>
        <name>[4Fe-4S] cluster</name>
        <dbReference type="ChEBI" id="CHEBI:49883"/>
        <label>3</label>
    </ligand>
</feature>
<dbReference type="InterPro" id="IPR017900">
    <property type="entry name" value="4Fe4S_Fe_S_CS"/>
</dbReference>
<dbReference type="EC" id="7.-.-.-" evidence="18"/>
<feature type="binding site" evidence="18">
    <location>
        <position position="134"/>
    </location>
    <ligand>
        <name>[4Fe-4S] cluster</name>
        <dbReference type="ChEBI" id="CHEBI:49883"/>
        <label>2</label>
    </ligand>
</feature>
<dbReference type="GO" id="GO:0022900">
    <property type="term" value="P:electron transport chain"/>
    <property type="evidence" value="ECO:0007669"/>
    <property type="project" value="UniProtKB-UniRule"/>
</dbReference>
<dbReference type="GO" id="GO:0009055">
    <property type="term" value="F:electron transfer activity"/>
    <property type="evidence" value="ECO:0007669"/>
    <property type="project" value="InterPro"/>
</dbReference>
<keyword evidence="3 18" id="KW-0004">4Fe-4S</keyword>
<dbReference type="PROSITE" id="PS51379">
    <property type="entry name" value="4FE4S_FER_2"/>
    <property type="match status" value="2"/>
</dbReference>
<feature type="binding site" evidence="18">
    <location>
        <position position="54"/>
    </location>
    <ligand>
        <name>[4Fe-4S] cluster</name>
        <dbReference type="ChEBI" id="CHEBI:49883"/>
        <label>1</label>
    </ligand>
</feature>
<dbReference type="KEGG" id="dwd:DSCW_50200"/>
<reference evidence="21 22" key="1">
    <citation type="submission" date="2019-11" db="EMBL/GenBank/DDBJ databases">
        <title>Comparative genomics of hydrocarbon-degrading Desulfosarcina strains.</title>
        <authorList>
            <person name="Watanabe M."/>
            <person name="Kojima H."/>
            <person name="Fukui M."/>
        </authorList>
    </citation>
    <scope>NUCLEOTIDE SEQUENCE [LARGE SCALE GENOMIC DNA]</scope>
    <source>
        <strain evidence="21 22">PP31</strain>
    </source>
</reference>
<dbReference type="GO" id="GO:0005886">
    <property type="term" value="C:plasma membrane"/>
    <property type="evidence" value="ECO:0007669"/>
    <property type="project" value="UniProtKB-SubCell"/>
</dbReference>
<comment type="catalytic activity">
    <reaction evidence="15">
        <text>5,6-dihydrouracil + NAD(+) = uracil + NADH + H(+)</text>
        <dbReference type="Rhea" id="RHEA:20189"/>
        <dbReference type="ChEBI" id="CHEBI:15378"/>
        <dbReference type="ChEBI" id="CHEBI:15901"/>
        <dbReference type="ChEBI" id="CHEBI:17568"/>
        <dbReference type="ChEBI" id="CHEBI:57540"/>
        <dbReference type="ChEBI" id="CHEBI:57945"/>
        <dbReference type="EC" id="1.3.1.1"/>
    </reaction>
</comment>
<dbReference type="PANTHER" id="PTHR43073:SF2">
    <property type="entry name" value="DIHYDROPYRIMIDINE DEHYDROGENASE [NADP(+)]"/>
    <property type="match status" value="1"/>
</dbReference>
<dbReference type="InterPro" id="IPR009051">
    <property type="entry name" value="Helical_ferredxn"/>
</dbReference>
<dbReference type="InterPro" id="IPR036188">
    <property type="entry name" value="FAD/NAD-bd_sf"/>
</dbReference>
<keyword evidence="5" id="KW-0288">FMN</keyword>